<evidence type="ECO:0000313" key="3">
    <source>
        <dbReference type="EMBL" id="KAJ6777610.1"/>
    </source>
</evidence>
<evidence type="ECO:0000256" key="2">
    <source>
        <dbReference type="SAM" id="Phobius"/>
    </source>
</evidence>
<keyword evidence="4" id="KW-1185">Reference proteome</keyword>
<feature type="transmembrane region" description="Helical" evidence="2">
    <location>
        <begin position="197"/>
        <end position="220"/>
    </location>
</feature>
<dbReference type="PANTHER" id="PTHR37716:SF1">
    <property type="entry name" value="OS07G0568900 PROTEIN"/>
    <property type="match status" value="1"/>
</dbReference>
<organism evidence="3 4">
    <name type="scientific">Salix koriyanagi</name>
    <dbReference type="NCBI Taxonomy" id="2511006"/>
    <lineage>
        <taxon>Eukaryota</taxon>
        <taxon>Viridiplantae</taxon>
        <taxon>Streptophyta</taxon>
        <taxon>Embryophyta</taxon>
        <taxon>Tracheophyta</taxon>
        <taxon>Spermatophyta</taxon>
        <taxon>Magnoliopsida</taxon>
        <taxon>eudicotyledons</taxon>
        <taxon>Gunneridae</taxon>
        <taxon>Pentapetalae</taxon>
        <taxon>rosids</taxon>
        <taxon>fabids</taxon>
        <taxon>Malpighiales</taxon>
        <taxon>Salicaceae</taxon>
        <taxon>Saliceae</taxon>
        <taxon>Salix</taxon>
    </lineage>
</organism>
<keyword evidence="2" id="KW-0812">Transmembrane</keyword>
<name>A0A9Q0X582_9ROSI</name>
<proteinExistence type="predicted"/>
<dbReference type="AlphaFoldDB" id="A0A9Q0X582"/>
<keyword evidence="1" id="KW-0175">Coiled coil</keyword>
<feature type="coiled-coil region" evidence="1">
    <location>
        <begin position="140"/>
        <end position="167"/>
    </location>
</feature>
<reference evidence="3" key="2">
    <citation type="journal article" date="2023" name="Int. J. Mol. Sci.">
        <title>De Novo Assembly and Annotation of 11 Diverse Shrub Willow (Salix) Genomes Reveals Novel Gene Organization in Sex-Linked Regions.</title>
        <authorList>
            <person name="Hyden B."/>
            <person name="Feng K."/>
            <person name="Yates T.B."/>
            <person name="Jawdy S."/>
            <person name="Cereghino C."/>
            <person name="Smart L.B."/>
            <person name="Muchero W."/>
        </authorList>
    </citation>
    <scope>NUCLEOTIDE SEQUENCE</scope>
    <source>
        <tissue evidence="3">Shoot tip</tissue>
    </source>
</reference>
<protein>
    <submittedName>
        <fullName evidence="3">Uncharacterized protein</fullName>
    </submittedName>
</protein>
<accession>A0A9Q0X582</accession>
<keyword evidence="2" id="KW-0472">Membrane</keyword>
<evidence type="ECO:0000256" key="1">
    <source>
        <dbReference type="SAM" id="Coils"/>
    </source>
</evidence>
<dbReference type="Proteomes" id="UP001151752">
    <property type="component" value="Chromosome 16"/>
</dbReference>
<gene>
    <name evidence="3" type="ORF">OIU74_001569</name>
</gene>
<sequence>MASLEDDLCPQEIRSSLIIQQKNGKTKLYPHNPILNSWTKITPPSIARHHARNLATSLSLAVHEVALVSCFLYIQMLSFCRLSLYSNTRQPSSLPRLSWLTDRNPTPVVSLWLAPVYGHAFKRTSKDQSSFIVHAVEKDSQKYEIDSDKAKEALQKLDQQLQAFSDKQISSPKIRASDVKLTRDEVTEEVPEVSGSFLVYTAAALFLFTIFYNIFFLTVLQPSVDGPLPKREPEPIPEITATTMERNPPKEAILQLLPLVSEVLIQRGSGGNN</sequence>
<dbReference type="GO" id="GO:0009535">
    <property type="term" value="C:chloroplast thylakoid membrane"/>
    <property type="evidence" value="ECO:0007669"/>
    <property type="project" value="TreeGrafter"/>
</dbReference>
<keyword evidence="2" id="KW-1133">Transmembrane helix</keyword>
<reference evidence="3" key="1">
    <citation type="submission" date="2022-11" db="EMBL/GenBank/DDBJ databases">
        <authorList>
            <person name="Hyden B.L."/>
            <person name="Feng K."/>
            <person name="Yates T."/>
            <person name="Jawdy S."/>
            <person name="Smart L.B."/>
            <person name="Muchero W."/>
        </authorList>
    </citation>
    <scope>NUCLEOTIDE SEQUENCE</scope>
    <source>
        <tissue evidence="3">Shoot tip</tissue>
    </source>
</reference>
<evidence type="ECO:0000313" key="4">
    <source>
        <dbReference type="Proteomes" id="UP001151752"/>
    </source>
</evidence>
<comment type="caution">
    <text evidence="3">The sequence shown here is derived from an EMBL/GenBank/DDBJ whole genome shotgun (WGS) entry which is preliminary data.</text>
</comment>
<dbReference type="PANTHER" id="PTHR37716">
    <property type="entry name" value="OS07G0568900 PROTEIN"/>
    <property type="match status" value="1"/>
</dbReference>
<dbReference type="EMBL" id="JAPFFM010000001">
    <property type="protein sequence ID" value="KAJ6777610.1"/>
    <property type="molecule type" value="Genomic_DNA"/>
</dbReference>